<feature type="compositionally biased region" description="Basic and acidic residues" evidence="7">
    <location>
        <begin position="30"/>
        <end position="40"/>
    </location>
</feature>
<accession>A0A914BSK1</accession>
<evidence type="ECO:0000256" key="6">
    <source>
        <dbReference type="ARBA" id="ARBA00023186"/>
    </source>
</evidence>
<evidence type="ECO:0000256" key="2">
    <source>
        <dbReference type="ARBA" id="ARBA00011068"/>
    </source>
</evidence>
<comment type="subcellular location">
    <subcellularLocation>
        <location evidence="1">Endoplasmic reticulum</location>
    </subcellularLocation>
</comment>
<feature type="chain" id="PRO_5037502405" description="Mesoderm development candidate 2" evidence="8">
    <location>
        <begin position="29"/>
        <end position="341"/>
    </location>
</feature>
<feature type="compositionally biased region" description="Basic residues" evidence="7">
    <location>
        <begin position="214"/>
        <end position="223"/>
    </location>
</feature>
<feature type="compositionally biased region" description="Basic and acidic residues" evidence="7">
    <location>
        <begin position="192"/>
        <end position="213"/>
    </location>
</feature>
<keyword evidence="5" id="KW-0256">Endoplasmic reticulum</keyword>
<evidence type="ECO:0000256" key="7">
    <source>
        <dbReference type="SAM" id="MobiDB-lite"/>
    </source>
</evidence>
<feature type="compositionally biased region" description="Basic and acidic residues" evidence="7">
    <location>
        <begin position="322"/>
        <end position="341"/>
    </location>
</feature>
<dbReference type="Proteomes" id="UP000887568">
    <property type="component" value="Unplaced"/>
</dbReference>
<dbReference type="OMA" id="DQWEENE"/>
<evidence type="ECO:0000256" key="5">
    <source>
        <dbReference type="ARBA" id="ARBA00022824"/>
    </source>
</evidence>
<dbReference type="OrthoDB" id="75833at2759"/>
<sequence length="341" mass="39238">MAVGRRTLRICQLLVALLLLSICLRVDAGKKDDDKDEKQDKKPKKKKDIRDYDDADMERLFMEWEEHEEEHDPDDLLEHERPPAKIDMSQIDPSNPESALKLTKKGKTLMLFVTVSGNPTEEETETITNQWQSMLFNAHYNFKRYPVSSNRAIFLLTDGSLAWEIKDFLIEQDRCDEVTIDSQVYYGKGSGKKVDGKGKTIGVDDDKDKDKKSDKKKTTKKSPPKADKQKEKPKSSSSKHDSKQDSKEERKKTVKPTKDKSEDKTVKKEKEEGKADTFFPQVDEIDEEEMDGEHVEQSEPADRAKKAREKVKGYKSAQPLEMPRKDGDSDLPKKDKQKEEL</sequence>
<dbReference type="PANTHER" id="PTHR17600">
    <property type="entry name" value="MESODERM DEVELOPMENT CANDIDATE 2"/>
    <property type="match status" value="1"/>
</dbReference>
<keyword evidence="6" id="KW-0143">Chaperone</keyword>
<dbReference type="GO" id="GO:0016055">
    <property type="term" value="P:Wnt signaling pathway"/>
    <property type="evidence" value="ECO:0007669"/>
    <property type="project" value="UniProtKB-KW"/>
</dbReference>
<evidence type="ECO:0008006" key="11">
    <source>
        <dbReference type="Google" id="ProtNLM"/>
    </source>
</evidence>
<dbReference type="PANTHER" id="PTHR17600:SF2">
    <property type="entry name" value="LRP CHAPERONE MESD"/>
    <property type="match status" value="1"/>
</dbReference>
<feature type="compositionally biased region" description="Basic and acidic residues" evidence="7">
    <location>
        <begin position="224"/>
        <end position="275"/>
    </location>
</feature>
<feature type="region of interest" description="Disordered" evidence="7">
    <location>
        <begin position="189"/>
        <end position="341"/>
    </location>
</feature>
<proteinExistence type="inferred from homology"/>
<dbReference type="Gene3D" id="3.30.70.260">
    <property type="match status" value="1"/>
</dbReference>
<evidence type="ECO:0000256" key="4">
    <source>
        <dbReference type="ARBA" id="ARBA00022729"/>
    </source>
</evidence>
<feature type="compositionally biased region" description="Basic and acidic residues" evidence="7">
    <location>
        <begin position="292"/>
        <end position="304"/>
    </location>
</feature>
<dbReference type="Gene3D" id="6.10.250.640">
    <property type="match status" value="1"/>
</dbReference>
<evidence type="ECO:0000256" key="1">
    <source>
        <dbReference type="ARBA" id="ARBA00004240"/>
    </source>
</evidence>
<dbReference type="FunFam" id="3.30.70.260:FF:000031">
    <property type="entry name" value="LDLR chaperone MESD"/>
    <property type="match status" value="1"/>
</dbReference>
<dbReference type="AlphaFoldDB" id="A0A914BSK1"/>
<protein>
    <recommendedName>
        <fullName evidence="11">Mesoderm development candidate 2</fullName>
    </recommendedName>
</protein>
<comment type="similarity">
    <text evidence="2">Belongs to the MESD family.</text>
</comment>
<keyword evidence="10" id="KW-1185">Reference proteome</keyword>
<feature type="signal peptide" evidence="8">
    <location>
        <begin position="1"/>
        <end position="28"/>
    </location>
</feature>
<keyword evidence="4 8" id="KW-0732">Signal</keyword>
<evidence type="ECO:0000313" key="9">
    <source>
        <dbReference type="EnsemblMetazoa" id="XP_038079159.1"/>
    </source>
</evidence>
<dbReference type="RefSeq" id="XP_038079159.1">
    <property type="nucleotide sequence ID" value="XM_038223231.1"/>
</dbReference>
<dbReference type="GeneID" id="119746339"/>
<keyword evidence="3" id="KW-0879">Wnt signaling pathway</keyword>
<dbReference type="GO" id="GO:0006457">
    <property type="term" value="P:protein folding"/>
    <property type="evidence" value="ECO:0007669"/>
    <property type="project" value="InterPro"/>
</dbReference>
<dbReference type="InterPro" id="IPR019330">
    <property type="entry name" value="MESD"/>
</dbReference>
<evidence type="ECO:0000256" key="3">
    <source>
        <dbReference type="ARBA" id="ARBA00022687"/>
    </source>
</evidence>
<dbReference type="GO" id="GO:0005783">
    <property type="term" value="C:endoplasmic reticulum"/>
    <property type="evidence" value="ECO:0007669"/>
    <property type="project" value="UniProtKB-SubCell"/>
</dbReference>
<evidence type="ECO:0000313" key="10">
    <source>
        <dbReference type="Proteomes" id="UP000887568"/>
    </source>
</evidence>
<organism evidence="9 10">
    <name type="scientific">Patiria miniata</name>
    <name type="common">Bat star</name>
    <name type="synonym">Asterina miniata</name>
    <dbReference type="NCBI Taxonomy" id="46514"/>
    <lineage>
        <taxon>Eukaryota</taxon>
        <taxon>Metazoa</taxon>
        <taxon>Echinodermata</taxon>
        <taxon>Eleutherozoa</taxon>
        <taxon>Asterozoa</taxon>
        <taxon>Asteroidea</taxon>
        <taxon>Valvatacea</taxon>
        <taxon>Valvatida</taxon>
        <taxon>Asterinidae</taxon>
        <taxon>Patiria</taxon>
    </lineage>
</organism>
<dbReference type="Pfam" id="PF10185">
    <property type="entry name" value="Mesd"/>
    <property type="match status" value="1"/>
</dbReference>
<evidence type="ECO:0000256" key="8">
    <source>
        <dbReference type="SAM" id="SignalP"/>
    </source>
</evidence>
<reference evidence="9" key="1">
    <citation type="submission" date="2022-11" db="UniProtKB">
        <authorList>
            <consortium name="EnsemblMetazoa"/>
        </authorList>
    </citation>
    <scope>IDENTIFICATION</scope>
</reference>
<feature type="region of interest" description="Disordered" evidence="7">
    <location>
        <begin position="30"/>
        <end position="50"/>
    </location>
</feature>
<name>A0A914BSK1_PATMI</name>
<dbReference type="EnsemblMetazoa" id="XM_038223231.1">
    <property type="protein sequence ID" value="XP_038079159.1"/>
    <property type="gene ID" value="LOC119746339"/>
</dbReference>